<protein>
    <submittedName>
        <fullName evidence="10">Centrosomal protein of 128 kDa-like</fullName>
    </submittedName>
</protein>
<dbReference type="Gene3D" id="6.10.250.90">
    <property type="match status" value="1"/>
</dbReference>
<dbReference type="PaxDb" id="121845-A0A3Q0J134"/>
<sequence length="603" mass="69015">MDLSEPEEPTCVLKMLSEFNRNVEVPNFPFVFERFGNVSQESSNNKPESDLSSVKKRRVEPHDSTLDSDMSISENIPASPWESNKLRRELIEAKTEIKNLEYRYHELLNIKKSSDILYEKDREAFKYAEEKQTRKIRDLEKHLKQMRARATKLEEELSDMKATAPGAIAELEGEQHALQVQKTILNGRVAQLEEDLRMERTNYKLLEEEWKARLSSLESEKELCDTTVEKLRAELKEKTVQLQKQEMYKTKLMVSDSLQAAKEKITSLTSHLESASAKEAKTKNLLEAHASTIRRLKKQNNLVTWERNDLRQMLDSVQKEVTLIGNATFSESAAPPGSDRAKLEVLEKVIEGYRQRMEHIEADQGLVCVIPEQNSHSALTDETSSPTGAYVAQQKVQELQMEADNNRETVKQMAGMQSKLLHYGEVLKENETLNKQVTNLRYSRRMKHLREKLLREKELKEKVDHLTYQMEWRALKGDFDIRETKVLRLKLGPHETESTSTTSTLDQLKIENDKLKEKIKILKDQIQSGADASKLQDVTVLAESNVNAVASKQVEVCDGTGGIGEASWVQGAGGADDAGPEMKVWETDESIERMIVNWREGER</sequence>
<evidence type="ECO:0000256" key="3">
    <source>
        <dbReference type="ARBA" id="ARBA00022618"/>
    </source>
</evidence>
<dbReference type="GeneID" id="103510965"/>
<evidence type="ECO:0000313" key="10">
    <source>
        <dbReference type="RefSeq" id="XP_026680668.1"/>
    </source>
</evidence>
<keyword evidence="7" id="KW-0175">Coiled coil</keyword>
<evidence type="ECO:0000256" key="1">
    <source>
        <dbReference type="ARBA" id="ARBA00004123"/>
    </source>
</evidence>
<proteinExistence type="inferred from homology"/>
<evidence type="ECO:0000256" key="4">
    <source>
        <dbReference type="ARBA" id="ARBA00022776"/>
    </source>
</evidence>
<evidence type="ECO:0000313" key="9">
    <source>
        <dbReference type="Proteomes" id="UP000079169"/>
    </source>
</evidence>
<keyword evidence="4" id="KW-0498">Mitosis</keyword>
<keyword evidence="5" id="KW-0539">Nucleus</keyword>
<evidence type="ECO:0000256" key="7">
    <source>
        <dbReference type="SAM" id="Coils"/>
    </source>
</evidence>
<dbReference type="Pfam" id="PF05557">
    <property type="entry name" value="MAD"/>
    <property type="match status" value="1"/>
</dbReference>
<dbReference type="RefSeq" id="XP_026680668.1">
    <property type="nucleotide sequence ID" value="XM_026824867.1"/>
</dbReference>
<evidence type="ECO:0000256" key="5">
    <source>
        <dbReference type="ARBA" id="ARBA00023242"/>
    </source>
</evidence>
<gene>
    <name evidence="10" type="primary">LOC103510965</name>
</gene>
<dbReference type="GO" id="GO:0005635">
    <property type="term" value="C:nuclear envelope"/>
    <property type="evidence" value="ECO:0007669"/>
    <property type="project" value="TreeGrafter"/>
</dbReference>
<evidence type="ECO:0000256" key="2">
    <source>
        <dbReference type="ARBA" id="ARBA00008029"/>
    </source>
</evidence>
<dbReference type="GO" id="GO:0051301">
    <property type="term" value="P:cell division"/>
    <property type="evidence" value="ECO:0007669"/>
    <property type="project" value="UniProtKB-KW"/>
</dbReference>
<dbReference type="KEGG" id="dci:103510965"/>
<comment type="similarity">
    <text evidence="2">Belongs to the MAD1 family.</text>
</comment>
<dbReference type="SUPFAM" id="SSF75704">
    <property type="entry name" value="Mitotic arrest deficient-like 1, Mad1"/>
    <property type="match status" value="1"/>
</dbReference>
<keyword evidence="9" id="KW-1185">Reference proteome</keyword>
<dbReference type="InterPro" id="IPR008672">
    <property type="entry name" value="Mad1"/>
</dbReference>
<feature type="coiled-coil region" evidence="7">
    <location>
        <begin position="498"/>
        <end position="532"/>
    </location>
</feature>
<dbReference type="PANTHER" id="PTHR23168:SF0">
    <property type="entry name" value="MITOTIC SPINDLE ASSEMBLY CHECKPOINT PROTEIN MAD1"/>
    <property type="match status" value="1"/>
</dbReference>
<evidence type="ECO:0000256" key="6">
    <source>
        <dbReference type="ARBA" id="ARBA00023306"/>
    </source>
</evidence>
<accession>A0A3Q0J134</accession>
<keyword evidence="3" id="KW-0132">Cell division</keyword>
<feature type="coiled-coil region" evidence="7">
    <location>
        <begin position="189"/>
        <end position="278"/>
    </location>
</feature>
<dbReference type="AlphaFoldDB" id="A0A3Q0J134"/>
<dbReference type="GO" id="GO:0072686">
    <property type="term" value="C:mitotic spindle"/>
    <property type="evidence" value="ECO:0007669"/>
    <property type="project" value="TreeGrafter"/>
</dbReference>
<dbReference type="GO" id="GO:0051315">
    <property type="term" value="P:attachment of mitotic spindle microtubules to kinetochore"/>
    <property type="evidence" value="ECO:0007669"/>
    <property type="project" value="TreeGrafter"/>
</dbReference>
<dbReference type="GO" id="GO:0000776">
    <property type="term" value="C:kinetochore"/>
    <property type="evidence" value="ECO:0007669"/>
    <property type="project" value="TreeGrafter"/>
</dbReference>
<feature type="region of interest" description="Disordered" evidence="8">
    <location>
        <begin position="39"/>
        <end position="76"/>
    </location>
</feature>
<dbReference type="GO" id="GO:0007094">
    <property type="term" value="P:mitotic spindle assembly checkpoint signaling"/>
    <property type="evidence" value="ECO:0007669"/>
    <property type="project" value="InterPro"/>
</dbReference>
<evidence type="ECO:0000256" key="8">
    <source>
        <dbReference type="SAM" id="MobiDB-lite"/>
    </source>
</evidence>
<reference evidence="10" key="1">
    <citation type="submission" date="2025-08" db="UniProtKB">
        <authorList>
            <consortium name="RefSeq"/>
        </authorList>
    </citation>
    <scope>IDENTIFICATION</scope>
</reference>
<feature type="compositionally biased region" description="Polar residues" evidence="8">
    <location>
        <begin position="39"/>
        <end position="52"/>
    </location>
</feature>
<keyword evidence="6" id="KW-0131">Cell cycle</keyword>
<feature type="coiled-coil region" evidence="7">
    <location>
        <begin position="83"/>
        <end position="163"/>
    </location>
</feature>
<organism evidence="9 10">
    <name type="scientific">Diaphorina citri</name>
    <name type="common">Asian citrus psyllid</name>
    <dbReference type="NCBI Taxonomy" id="121845"/>
    <lineage>
        <taxon>Eukaryota</taxon>
        <taxon>Metazoa</taxon>
        <taxon>Ecdysozoa</taxon>
        <taxon>Arthropoda</taxon>
        <taxon>Hexapoda</taxon>
        <taxon>Insecta</taxon>
        <taxon>Pterygota</taxon>
        <taxon>Neoptera</taxon>
        <taxon>Paraneoptera</taxon>
        <taxon>Hemiptera</taxon>
        <taxon>Sternorrhyncha</taxon>
        <taxon>Psylloidea</taxon>
        <taxon>Psyllidae</taxon>
        <taxon>Diaphorininae</taxon>
        <taxon>Diaphorina</taxon>
    </lineage>
</organism>
<feature type="compositionally biased region" description="Polar residues" evidence="8">
    <location>
        <begin position="67"/>
        <end position="76"/>
    </location>
</feature>
<dbReference type="STRING" id="121845.A0A3Q0J134"/>
<name>A0A3Q0J134_DIACI</name>
<dbReference type="Proteomes" id="UP000079169">
    <property type="component" value="Unplaced"/>
</dbReference>
<dbReference type="PANTHER" id="PTHR23168">
    <property type="entry name" value="MITOTIC SPINDLE ASSEMBLY CHECKPOINT PROTEIN MAD1 MITOTIC ARREST DEFICIENT-LIKE PROTEIN 1"/>
    <property type="match status" value="1"/>
</dbReference>
<comment type="subcellular location">
    <subcellularLocation>
        <location evidence="1">Nucleus</location>
    </subcellularLocation>
</comment>